<dbReference type="GO" id="GO:0046677">
    <property type="term" value="P:response to antibiotic"/>
    <property type="evidence" value="ECO:0007669"/>
    <property type="project" value="UniProtKB-UniRule"/>
</dbReference>
<dbReference type="Pfam" id="PF02673">
    <property type="entry name" value="BacA"/>
    <property type="match status" value="1"/>
</dbReference>
<keyword evidence="10 14" id="KW-0046">Antibiotic resistance</keyword>
<accession>A0A1Y1Q7W8</accession>
<keyword evidence="7 14" id="KW-0378">Hydrolase</keyword>
<protein>
    <recommendedName>
        <fullName evidence="4 14">Undecaprenyl-diphosphatase</fullName>
        <ecNumber evidence="3 14">3.6.1.27</ecNumber>
    </recommendedName>
    <alternativeName>
        <fullName evidence="12 14">Bacitracin resistance protein</fullName>
    </alternativeName>
    <alternativeName>
        <fullName evidence="11 14">Undecaprenyl pyrophosphate phosphatase</fullName>
    </alternativeName>
</protein>
<dbReference type="NCBIfam" id="NF001389">
    <property type="entry name" value="PRK00281.1-2"/>
    <property type="match status" value="1"/>
</dbReference>
<evidence type="ECO:0000256" key="8">
    <source>
        <dbReference type="ARBA" id="ARBA00022989"/>
    </source>
</evidence>
<dbReference type="GO" id="GO:0005886">
    <property type="term" value="C:plasma membrane"/>
    <property type="evidence" value="ECO:0007669"/>
    <property type="project" value="UniProtKB-SubCell"/>
</dbReference>
<dbReference type="GO" id="GO:0008360">
    <property type="term" value="P:regulation of cell shape"/>
    <property type="evidence" value="ECO:0007669"/>
    <property type="project" value="UniProtKB-KW"/>
</dbReference>
<evidence type="ECO:0000256" key="2">
    <source>
        <dbReference type="ARBA" id="ARBA00010621"/>
    </source>
</evidence>
<evidence type="ECO:0000256" key="7">
    <source>
        <dbReference type="ARBA" id="ARBA00022801"/>
    </source>
</evidence>
<comment type="similarity">
    <text evidence="2 14">Belongs to the UppP family.</text>
</comment>
<feature type="transmembrane region" description="Helical" evidence="14">
    <location>
        <begin position="188"/>
        <end position="206"/>
    </location>
</feature>
<gene>
    <name evidence="14" type="primary">uppP</name>
    <name evidence="15" type="ORF">BWK73_51490</name>
</gene>
<feature type="transmembrane region" description="Helical" evidence="14">
    <location>
        <begin position="109"/>
        <end position="130"/>
    </location>
</feature>
<feature type="transmembrane region" description="Helical" evidence="14">
    <location>
        <begin position="84"/>
        <end position="103"/>
    </location>
</feature>
<dbReference type="GO" id="GO:0009252">
    <property type="term" value="P:peptidoglycan biosynthetic process"/>
    <property type="evidence" value="ECO:0007669"/>
    <property type="project" value="UniProtKB-KW"/>
</dbReference>
<comment type="caution">
    <text evidence="15">The sequence shown here is derived from an EMBL/GenBank/DDBJ whole genome shotgun (WGS) entry which is preliminary data.</text>
</comment>
<feature type="transmembrane region" description="Helical" evidence="14">
    <location>
        <begin position="251"/>
        <end position="269"/>
    </location>
</feature>
<evidence type="ECO:0000256" key="10">
    <source>
        <dbReference type="ARBA" id="ARBA00023251"/>
    </source>
</evidence>
<keyword evidence="14" id="KW-0133">Cell shape</keyword>
<evidence type="ECO:0000256" key="12">
    <source>
        <dbReference type="ARBA" id="ARBA00032932"/>
    </source>
</evidence>
<dbReference type="GO" id="GO:0071555">
    <property type="term" value="P:cell wall organization"/>
    <property type="evidence" value="ECO:0007669"/>
    <property type="project" value="UniProtKB-KW"/>
</dbReference>
<proteinExistence type="inferred from homology"/>
<dbReference type="EMBL" id="MTEJ01000727">
    <property type="protein sequence ID" value="OQW98938.1"/>
    <property type="molecule type" value="Genomic_DNA"/>
</dbReference>
<evidence type="ECO:0000313" key="15">
    <source>
        <dbReference type="EMBL" id="OQW98938.1"/>
    </source>
</evidence>
<evidence type="ECO:0000256" key="11">
    <source>
        <dbReference type="ARBA" id="ARBA00032707"/>
    </source>
</evidence>
<evidence type="ECO:0000256" key="4">
    <source>
        <dbReference type="ARBA" id="ARBA00021581"/>
    </source>
</evidence>
<evidence type="ECO:0000313" key="16">
    <source>
        <dbReference type="Proteomes" id="UP000192491"/>
    </source>
</evidence>
<dbReference type="NCBIfam" id="NF001390">
    <property type="entry name" value="PRK00281.1-4"/>
    <property type="match status" value="1"/>
</dbReference>
<comment type="catalytic activity">
    <reaction evidence="13 14">
        <text>di-trans,octa-cis-undecaprenyl diphosphate + H2O = di-trans,octa-cis-undecaprenyl phosphate + phosphate + H(+)</text>
        <dbReference type="Rhea" id="RHEA:28094"/>
        <dbReference type="ChEBI" id="CHEBI:15377"/>
        <dbReference type="ChEBI" id="CHEBI:15378"/>
        <dbReference type="ChEBI" id="CHEBI:43474"/>
        <dbReference type="ChEBI" id="CHEBI:58405"/>
        <dbReference type="ChEBI" id="CHEBI:60392"/>
        <dbReference type="EC" id="3.6.1.27"/>
    </reaction>
</comment>
<dbReference type="GO" id="GO:0050380">
    <property type="term" value="F:undecaprenyl-diphosphatase activity"/>
    <property type="evidence" value="ECO:0007669"/>
    <property type="project" value="UniProtKB-UniRule"/>
</dbReference>
<keyword evidence="14" id="KW-0573">Peptidoglycan synthesis</keyword>
<dbReference type="InterPro" id="IPR003824">
    <property type="entry name" value="UppP"/>
</dbReference>
<comment type="function">
    <text evidence="14">Catalyzes the dephosphorylation of undecaprenyl diphosphate (UPP). Confers resistance to bacitracin.</text>
</comment>
<name>A0A1Y1Q7W8_9GAMM</name>
<dbReference type="EC" id="3.6.1.27" evidence="3 14"/>
<sequence length="275" mass="30038">MDFLLLLKAAIMGLVEGATEFLPISSTGHLILAGDLLNFMDHAKRGVFEIAIQLGAILAVIWEYRTRFISTFAGIGRDPIANRLLINIAIAFLPLAVLGLAFGDIIKTFLFKPVPVAIAFIVGGFIILWAEKRQHTITIPTVDDIRPKDALKLGLAQAVALIPGMSRSGSTIIGGLFFGLSRKAAAEFSFFLAVPTLGIASVYSMYKERELLSMDDMGAWAVGFVFAFISAMIAVRALIRYVSNNDFTVFAWYRIAFGIVVIITAYTGLVEWTVH</sequence>
<feature type="transmembrane region" description="Helical" evidence="14">
    <location>
        <begin position="218"/>
        <end position="239"/>
    </location>
</feature>
<dbReference type="HAMAP" id="MF_01006">
    <property type="entry name" value="Undec_diphosphatase"/>
    <property type="match status" value="1"/>
</dbReference>
<keyword evidence="6 14" id="KW-0812">Transmembrane</keyword>
<keyword evidence="9 14" id="KW-0472">Membrane</keyword>
<evidence type="ECO:0000256" key="3">
    <source>
        <dbReference type="ARBA" id="ARBA00012374"/>
    </source>
</evidence>
<evidence type="ECO:0000256" key="1">
    <source>
        <dbReference type="ARBA" id="ARBA00004651"/>
    </source>
</evidence>
<feature type="transmembrane region" description="Helical" evidence="14">
    <location>
        <begin position="46"/>
        <end position="64"/>
    </location>
</feature>
<comment type="miscellaneous">
    <text evidence="14">Bacitracin is thought to be involved in the inhibition of peptidoglycan synthesis by sequestering undecaprenyl diphosphate, thereby reducing the pool of lipid carrier available.</text>
</comment>
<evidence type="ECO:0000256" key="6">
    <source>
        <dbReference type="ARBA" id="ARBA00022692"/>
    </source>
</evidence>
<dbReference type="Proteomes" id="UP000192491">
    <property type="component" value="Unassembled WGS sequence"/>
</dbReference>
<dbReference type="PANTHER" id="PTHR30622:SF3">
    <property type="entry name" value="UNDECAPRENYL-DIPHOSPHATASE"/>
    <property type="match status" value="1"/>
</dbReference>
<keyword evidence="14" id="KW-0961">Cell wall biogenesis/degradation</keyword>
<dbReference type="PANTHER" id="PTHR30622">
    <property type="entry name" value="UNDECAPRENYL-DIPHOSPHATASE"/>
    <property type="match status" value="1"/>
</dbReference>
<keyword evidence="5 14" id="KW-1003">Cell membrane</keyword>
<evidence type="ECO:0000256" key="13">
    <source>
        <dbReference type="ARBA" id="ARBA00047594"/>
    </source>
</evidence>
<dbReference type="AlphaFoldDB" id="A0A1Y1Q7W8"/>
<dbReference type="NCBIfam" id="TIGR00753">
    <property type="entry name" value="undec_PP_bacA"/>
    <property type="match status" value="1"/>
</dbReference>
<organism evidence="15 16">
    <name type="scientific">Thiothrix lacustris</name>
    <dbReference type="NCBI Taxonomy" id="525917"/>
    <lineage>
        <taxon>Bacteria</taxon>
        <taxon>Pseudomonadati</taxon>
        <taxon>Pseudomonadota</taxon>
        <taxon>Gammaproteobacteria</taxon>
        <taxon>Thiotrichales</taxon>
        <taxon>Thiotrichaceae</taxon>
        <taxon>Thiothrix</taxon>
    </lineage>
</organism>
<evidence type="ECO:0000256" key="9">
    <source>
        <dbReference type="ARBA" id="ARBA00023136"/>
    </source>
</evidence>
<evidence type="ECO:0000256" key="5">
    <source>
        <dbReference type="ARBA" id="ARBA00022475"/>
    </source>
</evidence>
<keyword evidence="8 14" id="KW-1133">Transmembrane helix</keyword>
<comment type="subcellular location">
    <subcellularLocation>
        <location evidence="1 14">Cell membrane</location>
        <topology evidence="1 14">Multi-pass membrane protein</topology>
    </subcellularLocation>
</comment>
<evidence type="ECO:0000256" key="14">
    <source>
        <dbReference type="HAMAP-Rule" id="MF_01006"/>
    </source>
</evidence>
<dbReference type="STRING" id="1123401.GCA_000621325_01401"/>
<reference evidence="15 16" key="1">
    <citation type="submission" date="2017-01" db="EMBL/GenBank/DDBJ databases">
        <title>Novel large sulfur bacteria in the metagenomes of groundwater-fed chemosynthetic microbial mats in the Lake Huron basin.</title>
        <authorList>
            <person name="Sharrar A.M."/>
            <person name="Flood B.E."/>
            <person name="Bailey J.V."/>
            <person name="Jones D.S."/>
            <person name="Biddanda B."/>
            <person name="Ruberg S.A."/>
            <person name="Marcus D.N."/>
            <person name="Dick G.J."/>
        </authorList>
    </citation>
    <scope>NUCLEOTIDE SEQUENCE [LARGE SCALE GENOMIC DNA]</scope>
    <source>
        <strain evidence="15">A8</strain>
    </source>
</reference>